<keyword evidence="2" id="KW-0732">Signal</keyword>
<gene>
    <name evidence="3" type="ORF">SAMN05216548_11613</name>
</gene>
<feature type="chain" id="PRO_5011548663" evidence="2">
    <location>
        <begin position="27"/>
        <end position="96"/>
    </location>
</feature>
<feature type="signal peptide" evidence="2">
    <location>
        <begin position="1"/>
        <end position="26"/>
    </location>
</feature>
<sequence>MKSRLVAATFALLFVSASLGAGTAGAQTSPVTSRPAPIMGMQTSQGTDNDRTTRDSFISGDGSVKRMAAAALRPTERGTVHLAHTMDGQDDSELGR</sequence>
<name>A0A1H9NGU0_9HYPH</name>
<dbReference type="EMBL" id="FOFG01000016">
    <property type="protein sequence ID" value="SER35204.1"/>
    <property type="molecule type" value="Genomic_DNA"/>
</dbReference>
<dbReference type="Proteomes" id="UP000199647">
    <property type="component" value="Unassembled WGS sequence"/>
</dbReference>
<dbReference type="RefSeq" id="WP_092498879.1">
    <property type="nucleotide sequence ID" value="NZ_FOFG01000016.1"/>
</dbReference>
<evidence type="ECO:0000256" key="2">
    <source>
        <dbReference type="SAM" id="SignalP"/>
    </source>
</evidence>
<feature type="region of interest" description="Disordered" evidence="1">
    <location>
        <begin position="75"/>
        <end position="96"/>
    </location>
</feature>
<dbReference type="AlphaFoldDB" id="A0A1H9NGU0"/>
<feature type="region of interest" description="Disordered" evidence="1">
    <location>
        <begin position="22"/>
        <end position="59"/>
    </location>
</feature>
<proteinExistence type="predicted"/>
<keyword evidence="4" id="KW-1185">Reference proteome</keyword>
<reference evidence="3 4" key="1">
    <citation type="submission" date="2016-10" db="EMBL/GenBank/DDBJ databases">
        <authorList>
            <person name="de Groot N.N."/>
        </authorList>
    </citation>
    <scope>NUCLEOTIDE SEQUENCE [LARGE SCALE GENOMIC DNA]</scope>
    <source>
        <strain evidence="3 4">A52C2</strain>
    </source>
</reference>
<organism evidence="3 4">
    <name type="scientific">Faunimonas pinastri</name>
    <dbReference type="NCBI Taxonomy" id="1855383"/>
    <lineage>
        <taxon>Bacteria</taxon>
        <taxon>Pseudomonadati</taxon>
        <taxon>Pseudomonadota</taxon>
        <taxon>Alphaproteobacteria</taxon>
        <taxon>Hyphomicrobiales</taxon>
        <taxon>Afifellaceae</taxon>
        <taxon>Faunimonas</taxon>
    </lineage>
</organism>
<protein>
    <submittedName>
        <fullName evidence="3">Uncharacterized protein</fullName>
    </submittedName>
</protein>
<accession>A0A1H9NGU0</accession>
<evidence type="ECO:0000313" key="4">
    <source>
        <dbReference type="Proteomes" id="UP000199647"/>
    </source>
</evidence>
<evidence type="ECO:0000313" key="3">
    <source>
        <dbReference type="EMBL" id="SER35204.1"/>
    </source>
</evidence>
<evidence type="ECO:0000256" key="1">
    <source>
        <dbReference type="SAM" id="MobiDB-lite"/>
    </source>
</evidence>